<name>A0A285UCZ1_9BACL</name>
<accession>A0A285UCZ1</accession>
<dbReference type="InterPro" id="IPR022770">
    <property type="entry name" value="IucA/IucC-like_C"/>
</dbReference>
<gene>
    <name evidence="2" type="ORF">SAMN05877842_106113</name>
</gene>
<feature type="domain" description="Aerobactin siderophore biosynthesis IucA/IucC-like C-terminal" evidence="1">
    <location>
        <begin position="62"/>
        <end position="173"/>
    </location>
</feature>
<evidence type="ECO:0000259" key="1">
    <source>
        <dbReference type="Pfam" id="PF06276"/>
    </source>
</evidence>
<sequence>MLSTFTPNEITVLKETYRLTFKTSASDLTTQVSLLLDEEKLHTYLTKVKSITKAANLGVAASLFVKRYSFAVLIALYSMTIMNKRIDFSVDNLSIQTLDESDTIWLPSIKFESLNLSPSLDFDRANWRNEILTEIFSNHIEILFSCLNKVSKLSKRIMWENLYTYIVWMYTNLLANKEYEDLHPIIIDDFDWITSVGKGNVFGEYIENPFLNFRGTKESINLLDGTPHKRITCCLSYLTESNRSFCKNCPIKRKRKQV</sequence>
<proteinExistence type="predicted"/>
<evidence type="ECO:0000313" key="3">
    <source>
        <dbReference type="Proteomes" id="UP000219252"/>
    </source>
</evidence>
<dbReference type="GO" id="GO:0003824">
    <property type="term" value="F:catalytic activity"/>
    <property type="evidence" value="ECO:0007669"/>
    <property type="project" value="UniProtKB-ARBA"/>
</dbReference>
<dbReference type="Proteomes" id="UP000219252">
    <property type="component" value="Unassembled WGS sequence"/>
</dbReference>
<reference evidence="3" key="1">
    <citation type="submission" date="2017-08" db="EMBL/GenBank/DDBJ databases">
        <authorList>
            <person name="Varghese N."/>
            <person name="Submissions S."/>
        </authorList>
    </citation>
    <scope>NUCLEOTIDE SEQUENCE [LARGE SCALE GENOMIC DNA]</scope>
    <source>
        <strain evidence="3">JC23</strain>
    </source>
</reference>
<dbReference type="RefSeq" id="WP_097149502.1">
    <property type="nucleotide sequence ID" value="NZ_OBQC01000006.1"/>
</dbReference>
<dbReference type="AlphaFoldDB" id="A0A285UCZ1"/>
<keyword evidence="3" id="KW-1185">Reference proteome</keyword>
<dbReference type="Pfam" id="PF06276">
    <property type="entry name" value="FhuF"/>
    <property type="match status" value="1"/>
</dbReference>
<protein>
    <submittedName>
        <fullName evidence="2">Ferric iron reductase protein FhuF</fullName>
    </submittedName>
</protein>
<dbReference type="OrthoDB" id="5870636at2"/>
<dbReference type="EMBL" id="OBQC01000006">
    <property type="protein sequence ID" value="SOC39775.1"/>
    <property type="molecule type" value="Genomic_DNA"/>
</dbReference>
<organism evidence="2 3">
    <name type="scientific">Ureibacillus acetophenoni</name>
    <dbReference type="NCBI Taxonomy" id="614649"/>
    <lineage>
        <taxon>Bacteria</taxon>
        <taxon>Bacillati</taxon>
        <taxon>Bacillota</taxon>
        <taxon>Bacilli</taxon>
        <taxon>Bacillales</taxon>
        <taxon>Caryophanaceae</taxon>
        <taxon>Ureibacillus</taxon>
    </lineage>
</organism>
<evidence type="ECO:0000313" key="2">
    <source>
        <dbReference type="EMBL" id="SOC39775.1"/>
    </source>
</evidence>